<dbReference type="KEGG" id="dmm:dnm_061890"/>
<sequence length="50" mass="5639">MPGYYLTALIMTDRTAKDLRGFGNLAGLMSPVRIIAVRHYSVKQQEEVNL</sequence>
<accession>A0A975BR95</accession>
<proteinExistence type="predicted"/>
<name>A0A975BR95_9BACT</name>
<dbReference type="AlphaFoldDB" id="A0A975BR95"/>
<evidence type="ECO:0000313" key="1">
    <source>
        <dbReference type="EMBL" id="QTA90128.1"/>
    </source>
</evidence>
<gene>
    <name evidence="1" type="ORF">dnm_061890</name>
</gene>
<organism evidence="1 2">
    <name type="scientific">Desulfonema magnum</name>
    <dbReference type="NCBI Taxonomy" id="45655"/>
    <lineage>
        <taxon>Bacteria</taxon>
        <taxon>Pseudomonadati</taxon>
        <taxon>Thermodesulfobacteriota</taxon>
        <taxon>Desulfobacteria</taxon>
        <taxon>Desulfobacterales</taxon>
        <taxon>Desulfococcaceae</taxon>
        <taxon>Desulfonema</taxon>
    </lineage>
</organism>
<evidence type="ECO:0000313" key="2">
    <source>
        <dbReference type="Proteomes" id="UP000663722"/>
    </source>
</evidence>
<protein>
    <submittedName>
        <fullName evidence="1">Uncharacterized protein</fullName>
    </submittedName>
</protein>
<keyword evidence="2" id="KW-1185">Reference proteome</keyword>
<reference evidence="1" key="1">
    <citation type="journal article" date="2021" name="Microb. Physiol.">
        <title>Proteogenomic Insights into the Physiology of Marine, Sulfate-Reducing, Filamentous Desulfonema limicola and Desulfonema magnum.</title>
        <authorList>
            <person name="Schnaars V."/>
            <person name="Wohlbrand L."/>
            <person name="Scheve S."/>
            <person name="Hinrichs C."/>
            <person name="Reinhardt R."/>
            <person name="Rabus R."/>
        </authorList>
    </citation>
    <scope>NUCLEOTIDE SEQUENCE</scope>
    <source>
        <strain evidence="1">4be13</strain>
    </source>
</reference>
<dbReference type="Proteomes" id="UP000663722">
    <property type="component" value="Chromosome"/>
</dbReference>
<dbReference type="EMBL" id="CP061800">
    <property type="protein sequence ID" value="QTA90128.1"/>
    <property type="molecule type" value="Genomic_DNA"/>
</dbReference>